<dbReference type="GO" id="GO:0006281">
    <property type="term" value="P:DNA repair"/>
    <property type="evidence" value="ECO:0007669"/>
    <property type="project" value="UniProtKB-UniRule"/>
</dbReference>
<keyword evidence="5 11" id="KW-0805">Transcription regulation</keyword>
<dbReference type="InterPro" id="IPR029148">
    <property type="entry name" value="FACT-SPT16_Nlobe"/>
</dbReference>
<dbReference type="InterPro" id="IPR036005">
    <property type="entry name" value="Creatinase/aminopeptidase-like"/>
</dbReference>
<feature type="domain" description="Histone chaperone RTT106/FACT complex subunit SPT16-like middle" evidence="16">
    <location>
        <begin position="897"/>
        <end position="987"/>
    </location>
</feature>
<dbReference type="Pfam" id="PF08512">
    <property type="entry name" value="Rttp106-like_middle"/>
    <property type="match status" value="1"/>
</dbReference>
<evidence type="ECO:0000313" key="17">
    <source>
        <dbReference type="EMBL" id="VWO98639.1"/>
    </source>
</evidence>
<feature type="domain" description="FACT complex subunit SPT16 N-terminal lobe" evidence="14">
    <location>
        <begin position="86"/>
        <end position="250"/>
    </location>
</feature>
<evidence type="ECO:0000256" key="6">
    <source>
        <dbReference type="ARBA" id="ARBA00023054"/>
    </source>
</evidence>
<dbReference type="SMART" id="SM01287">
    <property type="entry name" value="Rtt106"/>
    <property type="match status" value="1"/>
</dbReference>
<dbReference type="FunFam" id="3.90.230.10:FF:000005">
    <property type="entry name" value="FACT complex subunit spt16"/>
    <property type="match status" value="1"/>
</dbReference>
<dbReference type="EMBL" id="LR727075">
    <property type="protein sequence ID" value="VWO98639.1"/>
    <property type="molecule type" value="Genomic_DNA"/>
</dbReference>
<evidence type="ECO:0000256" key="9">
    <source>
        <dbReference type="ARBA" id="ARBA00023242"/>
    </source>
</evidence>
<keyword evidence="7 11" id="KW-0804">Transcription</keyword>
<dbReference type="InterPro" id="IPR013953">
    <property type="entry name" value="FACT_SPT16_M"/>
</dbReference>
<comment type="function">
    <text evidence="10 11">Component of the FACT complex, a general chromatin factor that acts to reorganize nucleosomes. The FACT complex is involved in multiple processes that require DNA as a template such as mRNA elongation, DNA replication and DNA repair. During transcription elongation the FACT complex acts as a histone chaperone that both destabilizes and restores nucleosomal structure. It facilitates the passage of RNA polymerase II and transcription by promoting the dissociation of one histone H2A-H2B dimer from the nucleosome, then subsequently promotes the reestablishment of the nucleosome following the passage of RNA polymerase II.</text>
</comment>
<feature type="region of interest" description="Disordered" evidence="13">
    <location>
        <begin position="536"/>
        <end position="567"/>
    </location>
</feature>
<dbReference type="GO" id="GO:0006260">
    <property type="term" value="P:DNA replication"/>
    <property type="evidence" value="ECO:0007669"/>
    <property type="project" value="UniProtKB-KW"/>
</dbReference>
<comment type="similarity">
    <text evidence="1 11">Belongs to the peptidase M24 family. SPT16 subfamily.</text>
</comment>
<dbReference type="PANTHER" id="PTHR13980">
    <property type="entry name" value="CDC68 RELATED"/>
    <property type="match status" value="1"/>
</dbReference>
<evidence type="ECO:0000256" key="3">
    <source>
        <dbReference type="ARBA" id="ARBA00022705"/>
    </source>
</evidence>
<dbReference type="Gene3D" id="2.30.29.210">
    <property type="entry name" value="FACT complex subunit Spt16p/Cdc68p"/>
    <property type="match status" value="1"/>
</dbReference>
<sequence>MWVDLCSALWGCRRASLEPGTGCPPATPFSAVLRTSPPIQTPTHLAYAPQRTVDALFFAVLLISQPPPPPPLLAPVTLSAMSGVKLNSTLFSKRVRSVYNSWNHAQKDEEYSSISEVGALLLMAGDPMGEDEPIRKGTAFQTWLLGFEFPSTFLLFQKNQLAILCSASKAKILSQLKNADSPVPIEFFVQAKAKEPPTDALPRFFQAYAAHDRVASLTKEHHSGKLVDDWNKLMSGAEKKPLVVDVAPAVASFLAVKDEEELKYLRTAANLTSALLAHYVAPKLETILDREAKISHEAFSTQIEARIGYGEGEKAKGPDTKVWSKGRGLNDVDWGSTEFCYPPIIQSQSSSSGYDISPSAESTQDDISHKGVLLIAVGMRYKGYCANLGRSFIVDPSKEQEAVYALLVSLQADLQSQLKDGAIARDVYQHALTYVRDHKPELESHFVKNIGHGMGMEFRDASYILSAKSSRKLRSGMVFNIVLGFTGIEESGKKYALQLIDTVVIGADKGTCLTTGLKTVEDAVFFLNQDEAESSKAPAKKAQAAKSGVNGNASPSKNKTAGASEDCGPPEGIACEATLRRLAKFSESSGGTGGKEGKAWKRFQSYKGEAALPREVESLRIYIDRKSQTVILPIHGYAVPFHINTIKNVSKNEEAEFTLLRVNFQTPGQLAGRKEDTPFEDPDATFIRSVTYRSTDGSRFDTISKQITDLKKEVNKREQQKKEMADVIEQDTLVEVKGRRPTKLPEVFVRPALDGKRLPGEVEIHQNGLRYQSPMGSQKIDILFSNVKHLFFQPCDHELLVIIHIHLKAPIMIGKKKAHDVQFYREASDVQFDETGNRKRKYRYGDEDELELEQQERKRRQMLNKEFKLFSEKIAEAASASTGDALEPDIPFRELSFEGVPFRMAARLQPTTDCLVQLSDPPFLVVTLSDIEIASLERVQFGLKQFDMVLIFKDFTKAPLHINTIPSAQLDDVKNWLDSVDIPLSESPVNLNWGPIMKTINDDHYAFFQHGGWSFLGGAGGGEESESEQESESESEFEAESDAMESSSSNEAGSDYFDGSDASDDEGSGSDFGSDESEDDKKRTDTGRGHDSDDDSDRPRKKAPAKAKGKGKANGKR</sequence>
<comment type="subunit">
    <text evidence="11">Component of the FACT complex.</text>
</comment>
<feature type="compositionally biased region" description="Basic residues" evidence="13">
    <location>
        <begin position="1099"/>
        <end position="1117"/>
    </location>
</feature>
<evidence type="ECO:0000256" key="11">
    <source>
        <dbReference type="RuleBase" id="RU367052"/>
    </source>
</evidence>
<evidence type="ECO:0000259" key="15">
    <source>
        <dbReference type="SMART" id="SM01286"/>
    </source>
</evidence>
<dbReference type="SMART" id="SM01286">
    <property type="entry name" value="SPT16"/>
    <property type="match status" value="1"/>
</dbReference>
<dbReference type="Gene3D" id="3.90.230.10">
    <property type="entry name" value="Creatinase/methionine aminopeptidase superfamily"/>
    <property type="match status" value="1"/>
</dbReference>
<keyword evidence="9 11" id="KW-0539">Nucleus</keyword>
<evidence type="ECO:0000256" key="13">
    <source>
        <dbReference type="SAM" id="MobiDB-lite"/>
    </source>
</evidence>
<evidence type="ECO:0000256" key="10">
    <source>
        <dbReference type="ARBA" id="ARBA00025370"/>
    </source>
</evidence>
<comment type="subcellular location">
    <subcellularLocation>
        <location evidence="11">Nucleus</location>
    </subcellularLocation>
    <subcellularLocation>
        <location evidence="11">Chromosome</location>
    </subcellularLocation>
</comment>
<feature type="compositionally biased region" description="Acidic residues" evidence="13">
    <location>
        <begin position="1061"/>
        <end position="1078"/>
    </location>
</feature>
<dbReference type="GO" id="GO:0031491">
    <property type="term" value="F:nucleosome binding"/>
    <property type="evidence" value="ECO:0007669"/>
    <property type="project" value="TreeGrafter"/>
</dbReference>
<feature type="compositionally biased region" description="Low complexity" evidence="13">
    <location>
        <begin position="536"/>
        <end position="547"/>
    </location>
</feature>
<feature type="region of interest" description="Disordered" evidence="13">
    <location>
        <begin position="1017"/>
        <end position="1117"/>
    </location>
</feature>
<evidence type="ECO:0000256" key="2">
    <source>
        <dbReference type="ARBA" id="ARBA00022454"/>
    </source>
</evidence>
<dbReference type="FunFam" id="2.30.29.30:FF:000017">
    <property type="entry name" value="FACT complex subunit SPT16"/>
    <property type="match status" value="1"/>
</dbReference>
<dbReference type="FunFam" id="2.30.29.150:FF:000002">
    <property type="entry name" value="FACT complex subunit SPT16"/>
    <property type="match status" value="1"/>
</dbReference>
<dbReference type="SUPFAM" id="SSF55920">
    <property type="entry name" value="Creatinase/aminopeptidase"/>
    <property type="match status" value="1"/>
</dbReference>
<evidence type="ECO:0000256" key="4">
    <source>
        <dbReference type="ARBA" id="ARBA00022763"/>
    </source>
</evidence>
<feature type="compositionally biased region" description="Basic and acidic residues" evidence="13">
    <location>
        <begin position="1079"/>
        <end position="1091"/>
    </location>
</feature>
<keyword evidence="2 11" id="KW-0158">Chromosome</keyword>
<dbReference type="InterPro" id="IPR056595">
    <property type="entry name" value="Fact-SPT16_PH"/>
</dbReference>
<organism evidence="17">
    <name type="scientific">Ganoderma boninense</name>
    <dbReference type="NCBI Taxonomy" id="34458"/>
    <lineage>
        <taxon>Eukaryota</taxon>
        <taxon>Fungi</taxon>
        <taxon>Dikarya</taxon>
        <taxon>Basidiomycota</taxon>
        <taxon>Agaricomycotina</taxon>
        <taxon>Agaricomycetes</taxon>
        <taxon>Polyporales</taxon>
        <taxon>Polyporaceae</taxon>
        <taxon>Ganoderma</taxon>
    </lineage>
</organism>
<dbReference type="Gene3D" id="2.30.29.30">
    <property type="entry name" value="Pleckstrin-homology domain (PH domain)/Phosphotyrosine-binding domain (PTB)"/>
    <property type="match status" value="1"/>
</dbReference>
<evidence type="ECO:0000256" key="8">
    <source>
        <dbReference type="ARBA" id="ARBA00023204"/>
    </source>
</evidence>
<evidence type="ECO:0000259" key="16">
    <source>
        <dbReference type="SMART" id="SM01287"/>
    </source>
</evidence>
<dbReference type="GO" id="GO:0010468">
    <property type="term" value="P:regulation of gene expression"/>
    <property type="evidence" value="ECO:0007669"/>
    <property type="project" value="UniProtKB-ARBA"/>
</dbReference>
<feature type="coiled-coil region" evidence="12">
    <location>
        <begin position="700"/>
        <end position="730"/>
    </location>
</feature>
<dbReference type="Gene3D" id="2.30.29.150">
    <property type="match status" value="1"/>
</dbReference>
<dbReference type="GO" id="GO:0035101">
    <property type="term" value="C:FACT complex"/>
    <property type="evidence" value="ECO:0007669"/>
    <property type="project" value="UniProtKB-UniRule"/>
</dbReference>
<keyword evidence="6 12" id="KW-0175">Coiled coil</keyword>
<evidence type="ECO:0000256" key="1">
    <source>
        <dbReference type="ARBA" id="ARBA00010779"/>
    </source>
</evidence>
<dbReference type="PANTHER" id="PTHR13980:SF15">
    <property type="entry name" value="FACT COMPLEX SUBUNIT SPT16"/>
    <property type="match status" value="1"/>
</dbReference>
<dbReference type="Pfam" id="PF24824">
    <property type="entry name" value="PH_SPT16"/>
    <property type="match status" value="1"/>
</dbReference>
<keyword evidence="8 11" id="KW-0234">DNA repair</keyword>
<evidence type="ECO:0000256" key="7">
    <source>
        <dbReference type="ARBA" id="ARBA00023163"/>
    </source>
</evidence>
<dbReference type="GO" id="GO:0006368">
    <property type="term" value="P:transcription elongation by RNA polymerase II"/>
    <property type="evidence" value="ECO:0007669"/>
    <property type="project" value="TreeGrafter"/>
</dbReference>
<feature type="compositionally biased region" description="Polar residues" evidence="13">
    <location>
        <begin position="549"/>
        <end position="561"/>
    </location>
</feature>
<keyword evidence="4 11" id="KW-0227">DNA damage</keyword>
<name>A0A5K1K046_9APHY</name>
<dbReference type="InterPro" id="IPR013719">
    <property type="entry name" value="RTT106/SPT16-like_middle_dom"/>
</dbReference>
<dbReference type="Pfam" id="PF00557">
    <property type="entry name" value="Peptidase_M24"/>
    <property type="match status" value="1"/>
</dbReference>
<dbReference type="InterPro" id="IPR029149">
    <property type="entry name" value="Creatin/AminoP/Spt16_N"/>
</dbReference>
<dbReference type="AlphaFoldDB" id="A0A5K1K046"/>
<dbReference type="InterPro" id="IPR040258">
    <property type="entry name" value="Spt16"/>
</dbReference>
<accession>A0A5K1K046</accession>
<evidence type="ECO:0000259" key="14">
    <source>
        <dbReference type="SMART" id="SM01285"/>
    </source>
</evidence>
<dbReference type="Gene3D" id="3.40.350.10">
    <property type="entry name" value="Creatinase/prolidase N-terminal domain"/>
    <property type="match status" value="1"/>
</dbReference>
<dbReference type="Pfam" id="PF14826">
    <property type="entry name" value="FACT-Spt16_Nlob"/>
    <property type="match status" value="1"/>
</dbReference>
<proteinExistence type="inferred from homology"/>
<evidence type="ECO:0000256" key="5">
    <source>
        <dbReference type="ARBA" id="ARBA00023015"/>
    </source>
</evidence>
<dbReference type="FunFam" id="2.30.29.210:FF:000001">
    <property type="entry name" value="FACT complex subunit spt16"/>
    <property type="match status" value="1"/>
</dbReference>
<feature type="domain" description="FACT complex subunit SPT16 middle" evidence="15">
    <location>
        <begin position="621"/>
        <end position="771"/>
    </location>
</feature>
<dbReference type="Pfam" id="PF08644">
    <property type="entry name" value="SPT16"/>
    <property type="match status" value="1"/>
</dbReference>
<dbReference type="SMART" id="SM01285">
    <property type="entry name" value="FACT-Spt16_Nlob"/>
    <property type="match status" value="1"/>
</dbReference>
<gene>
    <name evidence="17" type="primary">A0A0H2XHD4</name>
</gene>
<feature type="compositionally biased region" description="Acidic residues" evidence="13">
    <location>
        <begin position="1023"/>
        <end position="1043"/>
    </location>
</feature>
<keyword evidence="3 11" id="KW-0235">DNA replication</keyword>
<dbReference type="InterPro" id="IPR011993">
    <property type="entry name" value="PH-like_dom_sf"/>
</dbReference>
<reference evidence="17" key="1">
    <citation type="submission" date="2019-10" db="EMBL/GenBank/DDBJ databases">
        <authorList>
            <person name="Nor Muhammad N."/>
        </authorList>
    </citation>
    <scope>NUCLEOTIDE SEQUENCE</scope>
</reference>
<protein>
    <recommendedName>
        <fullName evidence="11">FACT complex subunit</fullName>
    </recommendedName>
</protein>
<dbReference type="InterPro" id="IPR000994">
    <property type="entry name" value="Pept_M24"/>
</dbReference>
<evidence type="ECO:0000256" key="12">
    <source>
        <dbReference type="SAM" id="Coils"/>
    </source>
</evidence>